<accession>A0A067LDE6</accession>
<evidence type="ECO:0000313" key="2">
    <source>
        <dbReference type="Proteomes" id="UP000027138"/>
    </source>
</evidence>
<evidence type="ECO:0000313" key="1">
    <source>
        <dbReference type="EMBL" id="KDP42525.1"/>
    </source>
</evidence>
<dbReference type="EMBL" id="KK914297">
    <property type="protein sequence ID" value="KDP42525.1"/>
    <property type="molecule type" value="Genomic_DNA"/>
</dbReference>
<gene>
    <name evidence="1" type="ORF">JCGZ_02483</name>
</gene>
<dbReference type="Proteomes" id="UP000027138">
    <property type="component" value="Unassembled WGS sequence"/>
</dbReference>
<reference evidence="1 2" key="1">
    <citation type="journal article" date="2014" name="PLoS ONE">
        <title>Global Analysis of Gene Expression Profiles in Physic Nut (Jatropha curcas L.) Seedlings Exposed to Salt Stress.</title>
        <authorList>
            <person name="Zhang L."/>
            <person name="Zhang C."/>
            <person name="Wu P."/>
            <person name="Chen Y."/>
            <person name="Li M."/>
            <person name="Jiang H."/>
            <person name="Wu G."/>
        </authorList>
    </citation>
    <scope>NUCLEOTIDE SEQUENCE [LARGE SCALE GENOMIC DNA]</scope>
    <source>
        <strain evidence="2">cv. GZQX0401</strain>
        <tissue evidence="1">Young leaves</tissue>
    </source>
</reference>
<dbReference type="AlphaFoldDB" id="A0A067LDE6"/>
<organism evidence="1 2">
    <name type="scientific">Jatropha curcas</name>
    <name type="common">Barbados nut</name>
    <dbReference type="NCBI Taxonomy" id="180498"/>
    <lineage>
        <taxon>Eukaryota</taxon>
        <taxon>Viridiplantae</taxon>
        <taxon>Streptophyta</taxon>
        <taxon>Embryophyta</taxon>
        <taxon>Tracheophyta</taxon>
        <taxon>Spermatophyta</taxon>
        <taxon>Magnoliopsida</taxon>
        <taxon>eudicotyledons</taxon>
        <taxon>Gunneridae</taxon>
        <taxon>Pentapetalae</taxon>
        <taxon>rosids</taxon>
        <taxon>fabids</taxon>
        <taxon>Malpighiales</taxon>
        <taxon>Euphorbiaceae</taxon>
        <taxon>Crotonoideae</taxon>
        <taxon>Jatropheae</taxon>
        <taxon>Jatropha</taxon>
    </lineage>
</organism>
<keyword evidence="2" id="KW-1185">Reference proteome</keyword>
<proteinExistence type="predicted"/>
<protein>
    <submittedName>
        <fullName evidence="1">Uncharacterized protein</fullName>
    </submittedName>
</protein>
<sequence>MAHLESYLKWRTSFHLSPSKGQTLKGAFQNQVIHSGTPGRPKYHIHSSIEVVPSGAPGKLYYVADLISPLTIQRTTSKKEHFRIKPSKVVHRVD</sequence>
<name>A0A067LDE6_JATCU</name>